<sequence>MVSFAQDRRIRQLVVVVVVVVVVGGEILLSCLGYYFLSIYQHSPSARYLCTKIWRFIPWPS</sequence>
<keyword evidence="3" id="KW-1185">Reference proteome</keyword>
<protein>
    <submittedName>
        <fullName evidence="2">Uncharacterized protein</fullName>
    </submittedName>
</protein>
<accession>A0A6G1K7D4</accession>
<dbReference type="EMBL" id="MU005772">
    <property type="protein sequence ID" value="KAF2708445.1"/>
    <property type="molecule type" value="Genomic_DNA"/>
</dbReference>
<proteinExistence type="predicted"/>
<evidence type="ECO:0000313" key="2">
    <source>
        <dbReference type="EMBL" id="KAF2708445.1"/>
    </source>
</evidence>
<organism evidence="2 3">
    <name type="scientific">Pleomassaria siparia CBS 279.74</name>
    <dbReference type="NCBI Taxonomy" id="1314801"/>
    <lineage>
        <taxon>Eukaryota</taxon>
        <taxon>Fungi</taxon>
        <taxon>Dikarya</taxon>
        <taxon>Ascomycota</taxon>
        <taxon>Pezizomycotina</taxon>
        <taxon>Dothideomycetes</taxon>
        <taxon>Pleosporomycetidae</taxon>
        <taxon>Pleosporales</taxon>
        <taxon>Pleomassariaceae</taxon>
        <taxon>Pleomassaria</taxon>
    </lineage>
</organism>
<dbReference type="AlphaFoldDB" id="A0A6G1K7D4"/>
<evidence type="ECO:0000313" key="3">
    <source>
        <dbReference type="Proteomes" id="UP000799428"/>
    </source>
</evidence>
<name>A0A6G1K7D4_9PLEO</name>
<keyword evidence="1" id="KW-1133">Transmembrane helix</keyword>
<dbReference type="Proteomes" id="UP000799428">
    <property type="component" value="Unassembled WGS sequence"/>
</dbReference>
<evidence type="ECO:0000256" key="1">
    <source>
        <dbReference type="SAM" id="Phobius"/>
    </source>
</evidence>
<keyword evidence="1" id="KW-0472">Membrane</keyword>
<gene>
    <name evidence="2" type="ORF">K504DRAFT_468777</name>
</gene>
<feature type="transmembrane region" description="Helical" evidence="1">
    <location>
        <begin position="12"/>
        <end position="37"/>
    </location>
</feature>
<reference evidence="2" key="1">
    <citation type="journal article" date="2020" name="Stud. Mycol.">
        <title>101 Dothideomycetes genomes: a test case for predicting lifestyles and emergence of pathogens.</title>
        <authorList>
            <person name="Haridas S."/>
            <person name="Albert R."/>
            <person name="Binder M."/>
            <person name="Bloem J."/>
            <person name="Labutti K."/>
            <person name="Salamov A."/>
            <person name="Andreopoulos B."/>
            <person name="Baker S."/>
            <person name="Barry K."/>
            <person name="Bills G."/>
            <person name="Bluhm B."/>
            <person name="Cannon C."/>
            <person name="Castanera R."/>
            <person name="Culley D."/>
            <person name="Daum C."/>
            <person name="Ezra D."/>
            <person name="Gonzalez J."/>
            <person name="Henrissat B."/>
            <person name="Kuo A."/>
            <person name="Liang C."/>
            <person name="Lipzen A."/>
            <person name="Lutzoni F."/>
            <person name="Magnuson J."/>
            <person name="Mondo S."/>
            <person name="Nolan M."/>
            <person name="Ohm R."/>
            <person name="Pangilinan J."/>
            <person name="Park H.-J."/>
            <person name="Ramirez L."/>
            <person name="Alfaro M."/>
            <person name="Sun H."/>
            <person name="Tritt A."/>
            <person name="Yoshinaga Y."/>
            <person name="Zwiers L.-H."/>
            <person name="Turgeon B."/>
            <person name="Goodwin S."/>
            <person name="Spatafora J."/>
            <person name="Crous P."/>
            <person name="Grigoriev I."/>
        </authorList>
    </citation>
    <scope>NUCLEOTIDE SEQUENCE</scope>
    <source>
        <strain evidence="2">CBS 279.74</strain>
    </source>
</reference>
<keyword evidence="1" id="KW-0812">Transmembrane</keyword>